<dbReference type="AlphaFoldDB" id="A0A4R2HWM1"/>
<organism evidence="2 3">
    <name type="scientific">Kribbella steppae</name>
    <dbReference type="NCBI Taxonomy" id="2512223"/>
    <lineage>
        <taxon>Bacteria</taxon>
        <taxon>Bacillati</taxon>
        <taxon>Actinomycetota</taxon>
        <taxon>Actinomycetes</taxon>
        <taxon>Propionibacteriales</taxon>
        <taxon>Kribbellaceae</taxon>
        <taxon>Kribbella</taxon>
    </lineage>
</organism>
<sequence length="52" mass="5660">MQTHLLPLLAAVEEAGSEASHISPWWYGGFSLFVLVLLLVITVIMGNGRPHS</sequence>
<dbReference type="RefSeq" id="WP_199237976.1">
    <property type="nucleotide sequence ID" value="NZ_SLWN01000001.1"/>
</dbReference>
<keyword evidence="1" id="KW-0812">Transmembrane</keyword>
<keyword evidence="1" id="KW-0472">Membrane</keyword>
<accession>A0A4R2HWM1</accession>
<gene>
    <name evidence="2" type="ORF">EV652_101728</name>
</gene>
<protein>
    <submittedName>
        <fullName evidence="2">Uncharacterized protein</fullName>
    </submittedName>
</protein>
<name>A0A4R2HWM1_9ACTN</name>
<comment type="caution">
    <text evidence="2">The sequence shown here is derived from an EMBL/GenBank/DDBJ whole genome shotgun (WGS) entry which is preliminary data.</text>
</comment>
<evidence type="ECO:0000256" key="1">
    <source>
        <dbReference type="SAM" id="Phobius"/>
    </source>
</evidence>
<keyword evidence="3" id="KW-1185">Reference proteome</keyword>
<evidence type="ECO:0000313" key="2">
    <source>
        <dbReference type="EMBL" id="TCO35842.1"/>
    </source>
</evidence>
<keyword evidence="1" id="KW-1133">Transmembrane helix</keyword>
<dbReference type="EMBL" id="SLWN01000001">
    <property type="protein sequence ID" value="TCO35842.1"/>
    <property type="molecule type" value="Genomic_DNA"/>
</dbReference>
<feature type="transmembrane region" description="Helical" evidence="1">
    <location>
        <begin position="25"/>
        <end position="46"/>
    </location>
</feature>
<evidence type="ECO:0000313" key="3">
    <source>
        <dbReference type="Proteomes" id="UP000294508"/>
    </source>
</evidence>
<reference evidence="2 3" key="1">
    <citation type="journal article" date="2015" name="Stand. Genomic Sci.">
        <title>Genomic Encyclopedia of Bacterial and Archaeal Type Strains, Phase III: the genomes of soil and plant-associated and newly described type strains.</title>
        <authorList>
            <person name="Whitman W.B."/>
            <person name="Woyke T."/>
            <person name="Klenk H.P."/>
            <person name="Zhou Y."/>
            <person name="Lilburn T.G."/>
            <person name="Beck B.J."/>
            <person name="De Vos P."/>
            <person name="Vandamme P."/>
            <person name="Eisen J.A."/>
            <person name="Garrity G."/>
            <person name="Hugenholtz P."/>
            <person name="Kyrpides N.C."/>
        </authorList>
    </citation>
    <scope>NUCLEOTIDE SEQUENCE [LARGE SCALE GENOMIC DNA]</scope>
    <source>
        <strain evidence="2 3">VKM Ac-2572</strain>
    </source>
</reference>
<dbReference type="Proteomes" id="UP000294508">
    <property type="component" value="Unassembled WGS sequence"/>
</dbReference>
<proteinExistence type="predicted"/>